<comment type="caution">
    <text evidence="2">The sequence shown here is derived from an EMBL/GenBank/DDBJ whole genome shotgun (WGS) entry which is preliminary data.</text>
</comment>
<sequence length="171" mass="20071">MLQITAIELNFLNFSYLEGSVQTWQRKNDLDEDFSFILSLDFITKDVDELKQMIIERKENRQNHVVKVINRKCRRNLDNSKGHEECRLPTQKSGRKNEDSEEALEEGHKKRINQILTFDDELKQSEDHIGTNMVTAHKDDVFVKDKGIEILECWTNDNDVIIICMLCLCLL</sequence>
<reference evidence="2" key="1">
    <citation type="submission" date="2023-02" db="EMBL/GenBank/DDBJ databases">
        <title>Genome of toxic invasive species Heracleum sosnowskyi carries increased number of genes despite the absence of recent whole-genome duplications.</title>
        <authorList>
            <person name="Schelkunov M."/>
            <person name="Shtratnikova V."/>
            <person name="Makarenko M."/>
            <person name="Klepikova A."/>
            <person name="Omelchenko D."/>
            <person name="Novikova G."/>
            <person name="Obukhova E."/>
            <person name="Bogdanov V."/>
            <person name="Penin A."/>
            <person name="Logacheva M."/>
        </authorList>
    </citation>
    <scope>NUCLEOTIDE SEQUENCE</scope>
    <source>
        <strain evidence="2">Hsosn_3</strain>
        <tissue evidence="2">Leaf</tissue>
    </source>
</reference>
<name>A0AAD8ICC9_9APIA</name>
<gene>
    <name evidence="2" type="ORF">POM88_020962</name>
</gene>
<proteinExistence type="predicted"/>
<feature type="region of interest" description="Disordered" evidence="1">
    <location>
        <begin position="80"/>
        <end position="108"/>
    </location>
</feature>
<evidence type="ECO:0000256" key="1">
    <source>
        <dbReference type="SAM" id="MobiDB-lite"/>
    </source>
</evidence>
<protein>
    <submittedName>
        <fullName evidence="2">Uncharacterized protein</fullName>
    </submittedName>
</protein>
<evidence type="ECO:0000313" key="3">
    <source>
        <dbReference type="Proteomes" id="UP001237642"/>
    </source>
</evidence>
<keyword evidence="3" id="KW-1185">Reference proteome</keyword>
<dbReference type="Proteomes" id="UP001237642">
    <property type="component" value="Unassembled WGS sequence"/>
</dbReference>
<reference evidence="2" key="2">
    <citation type="submission" date="2023-05" db="EMBL/GenBank/DDBJ databases">
        <authorList>
            <person name="Schelkunov M.I."/>
        </authorList>
    </citation>
    <scope>NUCLEOTIDE SEQUENCE</scope>
    <source>
        <strain evidence="2">Hsosn_3</strain>
        <tissue evidence="2">Leaf</tissue>
    </source>
</reference>
<evidence type="ECO:0000313" key="2">
    <source>
        <dbReference type="EMBL" id="KAK1383227.1"/>
    </source>
</evidence>
<accession>A0AAD8ICC9</accession>
<dbReference type="EMBL" id="JAUIZM010000005">
    <property type="protein sequence ID" value="KAK1383227.1"/>
    <property type="molecule type" value="Genomic_DNA"/>
</dbReference>
<dbReference type="AlphaFoldDB" id="A0AAD8ICC9"/>
<organism evidence="2 3">
    <name type="scientific">Heracleum sosnowskyi</name>
    <dbReference type="NCBI Taxonomy" id="360622"/>
    <lineage>
        <taxon>Eukaryota</taxon>
        <taxon>Viridiplantae</taxon>
        <taxon>Streptophyta</taxon>
        <taxon>Embryophyta</taxon>
        <taxon>Tracheophyta</taxon>
        <taxon>Spermatophyta</taxon>
        <taxon>Magnoliopsida</taxon>
        <taxon>eudicotyledons</taxon>
        <taxon>Gunneridae</taxon>
        <taxon>Pentapetalae</taxon>
        <taxon>asterids</taxon>
        <taxon>campanulids</taxon>
        <taxon>Apiales</taxon>
        <taxon>Apiaceae</taxon>
        <taxon>Apioideae</taxon>
        <taxon>apioid superclade</taxon>
        <taxon>Tordylieae</taxon>
        <taxon>Tordyliinae</taxon>
        <taxon>Heracleum</taxon>
    </lineage>
</organism>